<accession>A0ABV2CZ67</accession>
<comment type="caution">
    <text evidence="1">The sequence shown here is derived from an EMBL/GenBank/DDBJ whole genome shotgun (WGS) entry which is preliminary data.</text>
</comment>
<dbReference type="EMBL" id="JBEWLY010000008">
    <property type="protein sequence ID" value="MET1754699.1"/>
    <property type="molecule type" value="Genomic_DNA"/>
</dbReference>
<proteinExistence type="predicted"/>
<keyword evidence="2" id="KW-1185">Reference proteome</keyword>
<organism evidence="1 2">
    <name type="scientific">Novosphingobium kalidii</name>
    <dbReference type="NCBI Taxonomy" id="3230299"/>
    <lineage>
        <taxon>Bacteria</taxon>
        <taxon>Pseudomonadati</taxon>
        <taxon>Pseudomonadota</taxon>
        <taxon>Alphaproteobacteria</taxon>
        <taxon>Sphingomonadales</taxon>
        <taxon>Sphingomonadaceae</taxon>
        <taxon>Novosphingobium</taxon>
    </lineage>
</organism>
<evidence type="ECO:0000313" key="2">
    <source>
        <dbReference type="Proteomes" id="UP001548713"/>
    </source>
</evidence>
<name>A0ABV2CZ67_9SPHN</name>
<dbReference type="Proteomes" id="UP001548713">
    <property type="component" value="Unassembled WGS sequence"/>
</dbReference>
<reference evidence="1 2" key="1">
    <citation type="submission" date="2024-07" db="EMBL/GenBank/DDBJ databases">
        <title>Novosphingobium kalidii RD2P27.</title>
        <authorList>
            <person name="Sun J.-Q."/>
        </authorList>
    </citation>
    <scope>NUCLEOTIDE SEQUENCE [LARGE SCALE GENOMIC DNA]</scope>
    <source>
        <strain evidence="1 2">RD2P27</strain>
    </source>
</reference>
<evidence type="ECO:0000313" key="1">
    <source>
        <dbReference type="EMBL" id="MET1754699.1"/>
    </source>
</evidence>
<sequence length="73" mass="8130">MNARCVWAGRVRIRAQIDLGSGRQTREITQGAPFQIADGSLELVEVQPDKPATNEDPVRPADYRFGFRFLGAL</sequence>
<gene>
    <name evidence="1" type="ORF">ABVV53_04385</name>
</gene>
<dbReference type="RefSeq" id="WP_353983166.1">
    <property type="nucleotide sequence ID" value="NZ_JBEWLY010000008.1"/>
</dbReference>
<protein>
    <submittedName>
        <fullName evidence="1">Uncharacterized protein</fullName>
    </submittedName>
</protein>